<keyword evidence="2" id="KW-0597">Phosphoprotein</keyword>
<dbReference type="STRING" id="8469.M7AVY2"/>
<feature type="compositionally biased region" description="Polar residues" evidence="6">
    <location>
        <begin position="515"/>
        <end position="524"/>
    </location>
</feature>
<dbReference type="eggNOG" id="ENOG502SAUA">
    <property type="taxonomic scope" value="Eukaryota"/>
</dbReference>
<dbReference type="GO" id="GO:0045087">
    <property type="term" value="P:innate immune response"/>
    <property type="evidence" value="ECO:0007669"/>
    <property type="project" value="UniProtKB-KW"/>
</dbReference>
<feature type="compositionally biased region" description="Polar residues" evidence="6">
    <location>
        <begin position="25"/>
        <end position="35"/>
    </location>
</feature>
<feature type="region of interest" description="Disordered" evidence="6">
    <location>
        <begin position="794"/>
        <end position="857"/>
    </location>
</feature>
<keyword evidence="4" id="KW-0832">Ubl conjugation</keyword>
<feature type="compositionally biased region" description="Polar residues" evidence="6">
    <location>
        <begin position="677"/>
        <end position="689"/>
    </location>
</feature>
<keyword evidence="7" id="KW-1133">Transmembrane helix</keyword>
<evidence type="ECO:0000256" key="2">
    <source>
        <dbReference type="ARBA" id="ARBA00022553"/>
    </source>
</evidence>
<evidence type="ECO:0000256" key="5">
    <source>
        <dbReference type="ARBA" id="ARBA00022859"/>
    </source>
</evidence>
<evidence type="ECO:0000256" key="7">
    <source>
        <dbReference type="SAM" id="Phobius"/>
    </source>
</evidence>
<dbReference type="EMBL" id="KB559902">
    <property type="protein sequence ID" value="EMP28864.1"/>
    <property type="molecule type" value="Genomic_DNA"/>
</dbReference>
<evidence type="ECO:0000313" key="9">
    <source>
        <dbReference type="EMBL" id="EMP28864.1"/>
    </source>
</evidence>
<keyword evidence="1" id="KW-1017">Isopeptide bond</keyword>
<dbReference type="Pfam" id="PF16739">
    <property type="entry name" value="CARD_2"/>
    <property type="match status" value="1"/>
</dbReference>
<feature type="compositionally biased region" description="Polar residues" evidence="6">
    <location>
        <begin position="844"/>
        <end position="857"/>
    </location>
</feature>
<feature type="region of interest" description="Disordered" evidence="6">
    <location>
        <begin position="631"/>
        <end position="711"/>
    </location>
</feature>
<keyword evidence="10" id="KW-1185">Reference proteome</keyword>
<keyword evidence="5" id="KW-0391">Immunity</keyword>
<feature type="region of interest" description="Disordered" evidence="6">
    <location>
        <begin position="503"/>
        <end position="524"/>
    </location>
</feature>
<feature type="compositionally biased region" description="Polar residues" evidence="6">
    <location>
        <begin position="819"/>
        <end position="835"/>
    </location>
</feature>
<feature type="region of interest" description="Disordered" evidence="6">
    <location>
        <begin position="732"/>
        <end position="777"/>
    </location>
</feature>
<feature type="region of interest" description="Disordered" evidence="6">
    <location>
        <begin position="933"/>
        <end position="952"/>
    </location>
</feature>
<dbReference type="InterPro" id="IPR011029">
    <property type="entry name" value="DEATH-like_dom_sf"/>
</dbReference>
<accession>M7AVY2</accession>
<protein>
    <recommendedName>
        <fullName evidence="8">Caspase recruitment domain-containing protein</fullName>
    </recommendedName>
</protein>
<keyword evidence="7" id="KW-0472">Membrane</keyword>
<evidence type="ECO:0000256" key="6">
    <source>
        <dbReference type="SAM" id="MobiDB-lite"/>
    </source>
</evidence>
<name>M7AVY2_CHEMY</name>
<proteinExistence type="predicted"/>
<dbReference type="GO" id="GO:0005737">
    <property type="term" value="C:cytoplasm"/>
    <property type="evidence" value="ECO:0007669"/>
    <property type="project" value="UniProtKB-ARBA"/>
</dbReference>
<feature type="compositionally biased region" description="Low complexity" evidence="6">
    <location>
        <begin position="797"/>
        <end position="807"/>
    </location>
</feature>
<evidence type="ECO:0000256" key="3">
    <source>
        <dbReference type="ARBA" id="ARBA00022588"/>
    </source>
</evidence>
<organism evidence="9 10">
    <name type="scientific">Chelonia mydas</name>
    <name type="common">Green sea-turtle</name>
    <name type="synonym">Chelonia agassizi</name>
    <dbReference type="NCBI Taxonomy" id="8469"/>
    <lineage>
        <taxon>Eukaryota</taxon>
        <taxon>Metazoa</taxon>
        <taxon>Chordata</taxon>
        <taxon>Craniata</taxon>
        <taxon>Vertebrata</taxon>
        <taxon>Euteleostomi</taxon>
        <taxon>Archelosauria</taxon>
        <taxon>Testudinata</taxon>
        <taxon>Testudines</taxon>
        <taxon>Cryptodira</taxon>
        <taxon>Durocryptodira</taxon>
        <taxon>Americhelydia</taxon>
        <taxon>Chelonioidea</taxon>
        <taxon>Cheloniidae</taxon>
        <taxon>Chelonia</taxon>
    </lineage>
</organism>
<evidence type="ECO:0000256" key="1">
    <source>
        <dbReference type="ARBA" id="ARBA00022499"/>
    </source>
</evidence>
<feature type="compositionally biased region" description="Polar residues" evidence="6">
    <location>
        <begin position="768"/>
        <end position="777"/>
    </location>
</feature>
<feature type="transmembrane region" description="Helical" evidence="7">
    <location>
        <begin position="962"/>
        <end position="980"/>
    </location>
</feature>
<evidence type="ECO:0000259" key="8">
    <source>
        <dbReference type="Pfam" id="PF16739"/>
    </source>
</evidence>
<feature type="region of interest" description="Disordered" evidence="6">
    <location>
        <begin position="586"/>
        <end position="607"/>
    </location>
</feature>
<feature type="region of interest" description="Disordered" evidence="6">
    <location>
        <begin position="179"/>
        <end position="230"/>
    </location>
</feature>
<feature type="region of interest" description="Disordered" evidence="6">
    <location>
        <begin position="547"/>
        <end position="573"/>
    </location>
</feature>
<dbReference type="Proteomes" id="UP000031443">
    <property type="component" value="Unassembled WGS sequence"/>
</dbReference>
<dbReference type="Gene3D" id="1.10.533.10">
    <property type="entry name" value="Death Domain, Fas"/>
    <property type="match status" value="1"/>
</dbReference>
<feature type="compositionally biased region" description="Low complexity" evidence="6">
    <location>
        <begin position="598"/>
        <end position="607"/>
    </location>
</feature>
<evidence type="ECO:0000256" key="4">
    <source>
        <dbReference type="ARBA" id="ARBA00022843"/>
    </source>
</evidence>
<evidence type="ECO:0000313" key="10">
    <source>
        <dbReference type="Proteomes" id="UP000031443"/>
    </source>
</evidence>
<feature type="region of interest" description="Disordered" evidence="6">
    <location>
        <begin position="17"/>
        <end position="53"/>
    </location>
</feature>
<keyword evidence="7" id="KW-0812">Transmembrane</keyword>
<keyword evidence="3" id="KW-0399">Innate immunity</keyword>
<reference evidence="10" key="1">
    <citation type="journal article" date="2013" name="Nat. Genet.">
        <title>The draft genomes of soft-shell turtle and green sea turtle yield insights into the development and evolution of the turtle-specific body plan.</title>
        <authorList>
            <person name="Wang Z."/>
            <person name="Pascual-Anaya J."/>
            <person name="Zadissa A."/>
            <person name="Li W."/>
            <person name="Niimura Y."/>
            <person name="Huang Z."/>
            <person name="Li C."/>
            <person name="White S."/>
            <person name="Xiong Z."/>
            <person name="Fang D."/>
            <person name="Wang B."/>
            <person name="Ming Y."/>
            <person name="Chen Y."/>
            <person name="Zheng Y."/>
            <person name="Kuraku S."/>
            <person name="Pignatelli M."/>
            <person name="Herrero J."/>
            <person name="Beal K."/>
            <person name="Nozawa M."/>
            <person name="Li Q."/>
            <person name="Wang J."/>
            <person name="Zhang H."/>
            <person name="Yu L."/>
            <person name="Shigenobu S."/>
            <person name="Wang J."/>
            <person name="Liu J."/>
            <person name="Flicek P."/>
            <person name="Searle S."/>
            <person name="Wang J."/>
            <person name="Kuratani S."/>
            <person name="Yin Y."/>
            <person name="Aken B."/>
            <person name="Zhang G."/>
            <person name="Irie N."/>
        </authorList>
    </citation>
    <scope>NUCLEOTIDE SEQUENCE [LARGE SCALE GENOMIC DNA]</scope>
</reference>
<dbReference type="InterPro" id="IPR031964">
    <property type="entry name" value="CARD_dom"/>
</dbReference>
<dbReference type="AlphaFoldDB" id="M7AVY2"/>
<feature type="region of interest" description="Disordered" evidence="6">
    <location>
        <begin position="463"/>
        <end position="484"/>
    </location>
</feature>
<feature type="region of interest" description="Disordered" evidence="6">
    <location>
        <begin position="367"/>
        <end position="391"/>
    </location>
</feature>
<feature type="domain" description="Caspase recruitment" evidence="8">
    <location>
        <begin position="102"/>
        <end position="152"/>
    </location>
</feature>
<feature type="compositionally biased region" description="Polar residues" evidence="6">
    <location>
        <begin position="937"/>
        <end position="946"/>
    </location>
</feature>
<gene>
    <name evidence="9" type="ORF">UY3_14040</name>
</gene>
<sequence length="985" mass="104535">MPEELHILLLGTTAAKGAEHGATRQPHTGSSSGTAVPTPPLSSGGAAVQTPERRCRHTAVWKGWGWYSRQVAPPARGRQGAPHSAPPASFRYAVLAISILLEEIEAHDDRKGNEHAVWQLFYYLKCRNGWVKELIEALRKNRHYDLADRVQCKYDAHQVGPRNKASLPAVNNSLPSCKSVCSRMPPPAANPDPQRAGPTFENNPHTPSLPRQPASLPGPDTPLLLQTNPSGVESYQDLGEYNTPVQEMEPVAKQKVAEDALTPWREAPSPQPTGNAALADLRASQEGSNHGDGLSSAAVQLPPGSPVGHLLGCGGVPRGEVEVAQPGRPVFDPSGQGQDWAGRQQHPVCVNDGYFGNMNHLNIGNSRKASMPGEPVQRGEPAAAPSPEDFKNQPEEVYYSSFERSPLAASANRAVPGHGQQAGDSLREQKIQALQGYENGNLTSSMVDVHNPVLLQTQFDAEQKRAQGQREDHGGERDAFPLHQIRDSAQSTHSYGELGAIKGRADSSPAIGSAPASQTTSTIPTDLSEDATAHDLGALDLGTTRLASSSEKLASGPSAGPSQGIPEQNSDPQSKVQILAPAAHMLRPASTPGPSNVLPTSSPLHPSTTSIERVLKLSNAKPAVEFPDPSGFSSTAVIPPSSPALPSDPSEPAFNIDLDELKSPVQECKLPTRDTDSSSTSKPKENANQAPKPPAPSVTQTSPGFPGSTVHTTAREAGWKIQNALPGSPGGCQVFCSEPDEEVELSKPGVLTSTGGVEEPAQRHPESPETNVQYSGRSNRFFLSSECSLGSNPLMISESSSACPSSSRAQRNQPEENHYSSQSDHPLPSWATSNGPRRVEATKTSRASLLPESSSTWDSTAVGTHEVHVVEYPGADLGEAPSLRDVASVYENPSPASSGWDSAAVGTHEVHVVEYPGADLGEAPSLRDVASVYENPSPASSGSNINRPKRDSDGTSFPLKDYILPAAIAAFTSVVAFLFYKHLRN</sequence>